<proteinExistence type="inferred from homology"/>
<reference evidence="4" key="1">
    <citation type="journal article" date="2019" name="Int. J. Syst. Evol. Microbiol.">
        <title>The Global Catalogue of Microorganisms (GCM) 10K type strain sequencing project: providing services to taxonomists for standard genome sequencing and annotation.</title>
        <authorList>
            <consortium name="The Broad Institute Genomics Platform"/>
            <consortium name="The Broad Institute Genome Sequencing Center for Infectious Disease"/>
            <person name="Wu L."/>
            <person name="Ma J."/>
        </authorList>
    </citation>
    <scope>NUCLEOTIDE SEQUENCE [LARGE SCALE GENOMIC DNA]</scope>
    <source>
        <strain evidence="4">CGMCC 1.10992</strain>
    </source>
</reference>
<evidence type="ECO:0000256" key="1">
    <source>
        <dbReference type="ARBA" id="ARBA00010876"/>
    </source>
</evidence>
<dbReference type="Pfam" id="PF00849">
    <property type="entry name" value="PseudoU_synth_2"/>
    <property type="match status" value="1"/>
</dbReference>
<dbReference type="InterPro" id="IPR006224">
    <property type="entry name" value="PsdUridine_synth_RluA-like_CS"/>
</dbReference>
<dbReference type="NCBIfam" id="TIGR01621">
    <property type="entry name" value="RluA-like"/>
    <property type="match status" value="1"/>
</dbReference>
<dbReference type="PANTHER" id="PTHR21600:SF87">
    <property type="entry name" value="RNA PSEUDOURIDYLATE SYNTHASE DOMAIN-CONTAINING PROTEIN 1"/>
    <property type="match status" value="1"/>
</dbReference>
<dbReference type="SUPFAM" id="SSF55120">
    <property type="entry name" value="Pseudouridine synthase"/>
    <property type="match status" value="1"/>
</dbReference>
<protein>
    <submittedName>
        <fullName evidence="3">TIGR01621 family pseudouridine synthase</fullName>
    </submittedName>
</protein>
<evidence type="ECO:0000313" key="3">
    <source>
        <dbReference type="EMBL" id="MFD2096091.1"/>
    </source>
</evidence>
<dbReference type="InterPro" id="IPR006508">
    <property type="entry name" value="PsdUridine_synth_RluA-like"/>
</dbReference>
<evidence type="ECO:0000259" key="2">
    <source>
        <dbReference type="Pfam" id="PF00849"/>
    </source>
</evidence>
<gene>
    <name evidence="3" type="ORF">ACFSJ3_08850</name>
</gene>
<dbReference type="RefSeq" id="WP_345341095.1">
    <property type="nucleotide sequence ID" value="NZ_BAABLI010000017.1"/>
</dbReference>
<accession>A0ABW4XKS4</accession>
<name>A0ABW4XKS4_9GAMM</name>
<organism evidence="3 4">
    <name type="scientific">Corallincola platygyrae</name>
    <dbReference type="NCBI Taxonomy" id="1193278"/>
    <lineage>
        <taxon>Bacteria</taxon>
        <taxon>Pseudomonadati</taxon>
        <taxon>Pseudomonadota</taxon>
        <taxon>Gammaproteobacteria</taxon>
        <taxon>Alteromonadales</taxon>
        <taxon>Psychromonadaceae</taxon>
        <taxon>Corallincola</taxon>
    </lineage>
</organism>
<dbReference type="Proteomes" id="UP001597380">
    <property type="component" value="Unassembled WGS sequence"/>
</dbReference>
<comment type="similarity">
    <text evidence="1">Belongs to the pseudouridine synthase RluA family.</text>
</comment>
<dbReference type="EMBL" id="JBHUHT010000011">
    <property type="protein sequence ID" value="MFD2096091.1"/>
    <property type="molecule type" value="Genomic_DNA"/>
</dbReference>
<dbReference type="PANTHER" id="PTHR21600">
    <property type="entry name" value="MITOCHONDRIAL RNA PSEUDOURIDINE SYNTHASE"/>
    <property type="match status" value="1"/>
</dbReference>
<dbReference type="Gene3D" id="3.30.2350.10">
    <property type="entry name" value="Pseudouridine synthase"/>
    <property type="match status" value="1"/>
</dbReference>
<evidence type="ECO:0000313" key="4">
    <source>
        <dbReference type="Proteomes" id="UP001597380"/>
    </source>
</evidence>
<sequence length="242" mass="27263">MSPVTRDAAADFEPKILFENEDFWAFDKPPGISCHDEKHDDGTIAPGFFGLLRAYFDTKVFPVHRLDKVTSGILLAAKHAESAAKFGQLFEQRTINKYYLAISDKKPRKKQGAVIGDMVKARRGAWKLTKGNTNPAVSHFFTAALGEGLRVFLVKPYTGKTHQIRVALKSLGSPIYGDGLYAGSEADRTYLHAYAIEFKWKNDDLRLISEPGEGAFYRLEKLKTLLAETLSPWRLRWPTLKK</sequence>
<dbReference type="InterPro" id="IPR006145">
    <property type="entry name" value="PsdUridine_synth_RsuA/RluA"/>
</dbReference>
<dbReference type="InterPro" id="IPR050188">
    <property type="entry name" value="RluA_PseudoU_synthase"/>
</dbReference>
<comment type="caution">
    <text evidence="3">The sequence shown here is derived from an EMBL/GenBank/DDBJ whole genome shotgun (WGS) entry which is preliminary data.</text>
</comment>
<keyword evidence="4" id="KW-1185">Reference proteome</keyword>
<dbReference type="PROSITE" id="PS01129">
    <property type="entry name" value="PSI_RLU"/>
    <property type="match status" value="1"/>
</dbReference>
<feature type="domain" description="Pseudouridine synthase RsuA/RluA-like" evidence="2">
    <location>
        <begin position="23"/>
        <end position="169"/>
    </location>
</feature>
<dbReference type="InterPro" id="IPR020103">
    <property type="entry name" value="PsdUridine_synth_cat_dom_sf"/>
</dbReference>
<dbReference type="CDD" id="cd02869">
    <property type="entry name" value="PseudoU_synth_RluA_like"/>
    <property type="match status" value="1"/>
</dbReference>